<keyword evidence="4 10" id="KW-0812">Transmembrane</keyword>
<comment type="subcellular location">
    <subcellularLocation>
        <location evidence="10">Cell membrane</location>
        <topology evidence="10">Multi-pass membrane protein</topology>
    </subcellularLocation>
</comment>
<keyword evidence="2 10" id="KW-0444">Lipid biosynthesis</keyword>
<evidence type="ECO:0000256" key="4">
    <source>
        <dbReference type="ARBA" id="ARBA00022692"/>
    </source>
</evidence>
<gene>
    <name evidence="10 11" type="primary">plsY</name>
    <name evidence="11" type="ORF">FOC49_05475</name>
</gene>
<comment type="pathway">
    <text evidence="10">Lipid metabolism; phospholipid metabolism.</text>
</comment>
<feature type="transmembrane region" description="Helical" evidence="10">
    <location>
        <begin position="114"/>
        <end position="140"/>
    </location>
</feature>
<protein>
    <recommendedName>
        <fullName evidence="10">Glycerol-3-phosphate acyltransferase</fullName>
    </recommendedName>
    <alternativeName>
        <fullName evidence="10">Acyl-PO4 G3P acyltransferase</fullName>
    </alternativeName>
    <alternativeName>
        <fullName evidence="10">Acyl-phosphate--glycerol-3-phosphate acyltransferase</fullName>
    </alternativeName>
    <alternativeName>
        <fullName evidence="10">G3P acyltransferase</fullName>
        <shortName evidence="10">GPAT</shortName>
        <ecNumber evidence="10">2.3.1.275</ecNumber>
    </alternativeName>
    <alternativeName>
        <fullName evidence="10">Lysophosphatidic acid synthase</fullName>
        <shortName evidence="10">LPA synthase</shortName>
    </alternativeName>
</protein>
<organism evidence="11 12">
    <name type="scientific">Gemella morbillorum</name>
    <dbReference type="NCBI Taxonomy" id="29391"/>
    <lineage>
        <taxon>Bacteria</taxon>
        <taxon>Bacillati</taxon>
        <taxon>Bacillota</taxon>
        <taxon>Bacilli</taxon>
        <taxon>Bacillales</taxon>
        <taxon>Gemellaceae</taxon>
        <taxon>Gemella</taxon>
    </lineage>
</organism>
<dbReference type="Pfam" id="PF02660">
    <property type="entry name" value="G3P_acyltransf"/>
    <property type="match status" value="1"/>
</dbReference>
<dbReference type="GO" id="GO:0005886">
    <property type="term" value="C:plasma membrane"/>
    <property type="evidence" value="ECO:0007669"/>
    <property type="project" value="UniProtKB-SubCell"/>
</dbReference>
<dbReference type="EC" id="2.3.1.275" evidence="10"/>
<comment type="similarity">
    <text evidence="10">Belongs to the PlsY family.</text>
</comment>
<evidence type="ECO:0000256" key="2">
    <source>
        <dbReference type="ARBA" id="ARBA00022516"/>
    </source>
</evidence>
<feature type="transmembrane region" description="Helical" evidence="10">
    <location>
        <begin position="6"/>
        <end position="29"/>
    </location>
</feature>
<evidence type="ECO:0000256" key="5">
    <source>
        <dbReference type="ARBA" id="ARBA00022989"/>
    </source>
</evidence>
<evidence type="ECO:0000256" key="7">
    <source>
        <dbReference type="ARBA" id="ARBA00023136"/>
    </source>
</evidence>
<keyword evidence="8 10" id="KW-0594">Phospholipid biosynthesis</keyword>
<dbReference type="RefSeq" id="WP_004631841.1">
    <property type="nucleotide sequence ID" value="NZ_CAXSSU010000001.1"/>
</dbReference>
<dbReference type="GO" id="GO:0008654">
    <property type="term" value="P:phospholipid biosynthetic process"/>
    <property type="evidence" value="ECO:0007669"/>
    <property type="project" value="UniProtKB-UniRule"/>
</dbReference>
<dbReference type="InterPro" id="IPR003811">
    <property type="entry name" value="G3P_acylTferase_PlsY"/>
</dbReference>
<comment type="caution">
    <text evidence="10">Lacks conserved residue(s) required for the propagation of feature annotation.</text>
</comment>
<evidence type="ECO:0000256" key="9">
    <source>
        <dbReference type="ARBA" id="ARBA00023264"/>
    </source>
</evidence>
<keyword evidence="12" id="KW-1185">Reference proteome</keyword>
<evidence type="ECO:0000256" key="10">
    <source>
        <dbReference type="HAMAP-Rule" id="MF_01043"/>
    </source>
</evidence>
<keyword evidence="7 10" id="KW-0472">Membrane</keyword>
<dbReference type="EMBL" id="CP046314">
    <property type="protein sequence ID" value="QGS09358.1"/>
    <property type="molecule type" value="Genomic_DNA"/>
</dbReference>
<reference evidence="11 12" key="1">
    <citation type="submission" date="2019-11" db="EMBL/GenBank/DDBJ databases">
        <title>FDA dAtabase for Regulatory Grade micrObial Sequences (FDA-ARGOS): Supporting development and validation of Infectious Disease Dx tests.</title>
        <authorList>
            <person name="Turner S."/>
            <person name="Byrd R."/>
            <person name="Tallon L."/>
            <person name="Sadzewicz L."/>
            <person name="Vavikolanu K."/>
            <person name="Mehta A."/>
            <person name="Aluvathingal J."/>
            <person name="Nadendla S."/>
            <person name="Myers T."/>
            <person name="Yan Y."/>
            <person name="Sichtig H."/>
        </authorList>
    </citation>
    <scope>NUCLEOTIDE SEQUENCE [LARGE SCALE GENOMIC DNA]</scope>
    <source>
        <strain evidence="11 12">FDAARGOS_741</strain>
    </source>
</reference>
<dbReference type="GO" id="GO:0043772">
    <property type="term" value="F:acyl-phosphate glycerol-3-phosphate acyltransferase activity"/>
    <property type="evidence" value="ECO:0007669"/>
    <property type="project" value="UniProtKB-UniRule"/>
</dbReference>
<evidence type="ECO:0000313" key="11">
    <source>
        <dbReference type="EMBL" id="QGS09358.1"/>
    </source>
</evidence>
<accession>A0AAP9KTF0</accession>
<name>A0AAP9KTF0_9BACL</name>
<evidence type="ECO:0000256" key="3">
    <source>
        <dbReference type="ARBA" id="ARBA00022679"/>
    </source>
</evidence>
<evidence type="ECO:0000256" key="1">
    <source>
        <dbReference type="ARBA" id="ARBA00022475"/>
    </source>
</evidence>
<evidence type="ECO:0000256" key="6">
    <source>
        <dbReference type="ARBA" id="ARBA00023098"/>
    </source>
</evidence>
<comment type="function">
    <text evidence="10">Catalyzes the transfer of an acyl group from acyl-phosphate (acyl-PO(4)) to glycerol-3-phosphate (G3P) to form lysophosphatidic acid (LPA). This enzyme utilizes acyl-phosphate as fatty acyl donor, but not acyl-CoA or acyl-ACP.</text>
</comment>
<proteinExistence type="inferred from homology"/>
<keyword evidence="3 10" id="KW-0808">Transferase</keyword>
<dbReference type="HAMAP" id="MF_01043">
    <property type="entry name" value="PlsY"/>
    <property type="match status" value="1"/>
</dbReference>
<dbReference type="PANTHER" id="PTHR30309:SF0">
    <property type="entry name" value="GLYCEROL-3-PHOSPHATE ACYLTRANSFERASE-RELATED"/>
    <property type="match status" value="1"/>
</dbReference>
<dbReference type="NCBIfam" id="TIGR00023">
    <property type="entry name" value="glycerol-3-phosphate 1-O-acyltransferase PlsY"/>
    <property type="match status" value="1"/>
</dbReference>
<keyword evidence="9 10" id="KW-1208">Phospholipid metabolism</keyword>
<evidence type="ECO:0000313" key="12">
    <source>
        <dbReference type="Proteomes" id="UP000425411"/>
    </source>
</evidence>
<keyword evidence="6 10" id="KW-0443">Lipid metabolism</keyword>
<dbReference type="Proteomes" id="UP000425411">
    <property type="component" value="Chromosome"/>
</dbReference>
<dbReference type="PANTHER" id="PTHR30309">
    <property type="entry name" value="INNER MEMBRANE PROTEIN YGIH"/>
    <property type="match status" value="1"/>
</dbReference>
<evidence type="ECO:0000256" key="8">
    <source>
        <dbReference type="ARBA" id="ARBA00023209"/>
    </source>
</evidence>
<dbReference type="AlphaFoldDB" id="A0AAP9KTF0"/>
<keyword evidence="11" id="KW-0012">Acyltransferase</keyword>
<keyword evidence="1 10" id="KW-1003">Cell membrane</keyword>
<feature type="transmembrane region" description="Helical" evidence="10">
    <location>
        <begin position="82"/>
        <end position="102"/>
    </location>
</feature>
<keyword evidence="5 10" id="KW-1133">Transmembrane helix</keyword>
<comment type="subunit">
    <text evidence="10">Probably interacts with PlsX.</text>
</comment>
<dbReference type="SMART" id="SM01207">
    <property type="entry name" value="G3P_acyltransf"/>
    <property type="match status" value="1"/>
</dbReference>
<comment type="catalytic activity">
    <reaction evidence="10">
        <text>an acyl phosphate + sn-glycerol 3-phosphate = a 1-acyl-sn-glycero-3-phosphate + phosphate</text>
        <dbReference type="Rhea" id="RHEA:34075"/>
        <dbReference type="ChEBI" id="CHEBI:43474"/>
        <dbReference type="ChEBI" id="CHEBI:57597"/>
        <dbReference type="ChEBI" id="CHEBI:57970"/>
        <dbReference type="ChEBI" id="CHEBI:59918"/>
        <dbReference type="EC" id="2.3.1.275"/>
    </reaction>
</comment>
<sequence>MITQVLLFCAIAYLIGAIPFALIIGKLFYNTDIRTMGSGNLGTTNTFRCLGKKAGVMVFILDISKGIVATFLPTLSLGKVEFLSIFGAFAMIGHVYPIFANFKGGKAVATGSGVFIFLYPALSALLLVIFFSTLFITGYVSLGSILICLTSIVYLAIFETGVDKWVMIVMCIFVIYMHKKNIQRLLNGTENQSKAKLRLGRKK</sequence>